<gene>
    <name evidence="1" type="ORF">CRG98_001078</name>
</gene>
<accession>A0A2I0LCW9</accession>
<protein>
    <submittedName>
        <fullName evidence="1">Uncharacterized protein</fullName>
    </submittedName>
</protein>
<dbReference type="AlphaFoldDB" id="A0A2I0LCW9"/>
<name>A0A2I0LCW9_PUNGR</name>
<organism evidence="1 2">
    <name type="scientific">Punica granatum</name>
    <name type="common">Pomegranate</name>
    <dbReference type="NCBI Taxonomy" id="22663"/>
    <lineage>
        <taxon>Eukaryota</taxon>
        <taxon>Viridiplantae</taxon>
        <taxon>Streptophyta</taxon>
        <taxon>Embryophyta</taxon>
        <taxon>Tracheophyta</taxon>
        <taxon>Spermatophyta</taxon>
        <taxon>Magnoliopsida</taxon>
        <taxon>eudicotyledons</taxon>
        <taxon>Gunneridae</taxon>
        <taxon>Pentapetalae</taxon>
        <taxon>rosids</taxon>
        <taxon>malvids</taxon>
        <taxon>Myrtales</taxon>
        <taxon>Lythraceae</taxon>
        <taxon>Punica</taxon>
    </lineage>
</organism>
<evidence type="ECO:0000313" key="2">
    <source>
        <dbReference type="Proteomes" id="UP000233551"/>
    </source>
</evidence>
<keyword evidence="2" id="KW-1185">Reference proteome</keyword>
<evidence type="ECO:0000313" key="1">
    <source>
        <dbReference type="EMBL" id="PKI78520.1"/>
    </source>
</evidence>
<sequence length="82" mass="8601">MVAGLNFEDHFPSSLPPGSIVSPLPLPPPSFLASTPLVESLAALPLHQFLFLTSWSVCRRARSGAVAAVSSPASLASYHRSS</sequence>
<comment type="caution">
    <text evidence="1">The sequence shown here is derived from an EMBL/GenBank/DDBJ whole genome shotgun (WGS) entry which is preliminary data.</text>
</comment>
<dbReference type="EMBL" id="PGOL01000044">
    <property type="protein sequence ID" value="PKI78520.1"/>
    <property type="molecule type" value="Genomic_DNA"/>
</dbReference>
<proteinExistence type="predicted"/>
<dbReference type="Proteomes" id="UP000233551">
    <property type="component" value="Unassembled WGS sequence"/>
</dbReference>
<reference evidence="1 2" key="1">
    <citation type="submission" date="2017-11" db="EMBL/GenBank/DDBJ databases">
        <title>De-novo sequencing of pomegranate (Punica granatum L.) genome.</title>
        <authorList>
            <person name="Akparov Z."/>
            <person name="Amiraslanov A."/>
            <person name="Hajiyeva S."/>
            <person name="Abbasov M."/>
            <person name="Kaur K."/>
            <person name="Hamwieh A."/>
            <person name="Solovyev V."/>
            <person name="Salamov A."/>
            <person name="Braich B."/>
            <person name="Kosarev P."/>
            <person name="Mahmoud A."/>
            <person name="Hajiyev E."/>
            <person name="Babayeva S."/>
            <person name="Izzatullayeva V."/>
            <person name="Mammadov A."/>
            <person name="Mammadov A."/>
            <person name="Sharifova S."/>
            <person name="Ojaghi J."/>
            <person name="Eynullazada K."/>
            <person name="Bayramov B."/>
            <person name="Abdulazimova A."/>
            <person name="Shahmuradov I."/>
        </authorList>
    </citation>
    <scope>NUCLEOTIDE SEQUENCE [LARGE SCALE GENOMIC DNA]</scope>
    <source>
        <strain evidence="2">cv. AG2017</strain>
        <tissue evidence="1">Leaf</tissue>
    </source>
</reference>